<dbReference type="EMBL" id="KJ755191">
    <property type="protein sequence ID" value="AJP09040.1"/>
    <property type="molecule type" value="Genomic_DNA"/>
</dbReference>
<dbReference type="Proteomes" id="UP000232922">
    <property type="component" value="Genome"/>
</dbReference>
<reference evidence="2" key="1">
    <citation type="submission" date="2014-04" db="EMBL/GenBank/DDBJ databases">
        <authorList>
            <person name="Wei Y."/>
            <person name="Huang G."/>
            <person name="Cheng X."/>
        </authorList>
    </citation>
    <scope>NUCLEOTIDE SEQUENCE [LARGE SCALE GENOMIC DNA]</scope>
</reference>
<evidence type="ECO:0000313" key="1">
    <source>
        <dbReference type="EMBL" id="AJP09040.1"/>
    </source>
</evidence>
<sequence length="155" mass="18074">MDQVHSEYVDGIDEQDADEEEAYIGRQEYEDDDYNFRDQPMAGAVVETTGDWREKYEACLRELQPPYLTYFEESVKPEAFVSNIHYKQFRNAGSMVLGYCLFLTARRRPNVRLSSLLTSIVSSHSGMIHDKRITTSSILREFEYFKMISSTSRRA</sequence>
<dbReference type="KEGG" id="vg:41900676"/>
<organism evidence="1 2">
    <name type="scientific">Heliothis virescens ascovirus 3f</name>
    <dbReference type="NCBI Taxonomy" id="328614"/>
    <lineage>
        <taxon>Viruses</taxon>
        <taxon>Varidnaviria</taxon>
        <taxon>Bamfordvirae</taxon>
        <taxon>Nucleocytoviricota</taxon>
        <taxon>Megaviricetes</taxon>
        <taxon>Pimascovirales</taxon>
        <taxon>Pimascovirales incertae sedis</taxon>
        <taxon>Ascoviridae</taxon>
        <taxon>Ascovirus</taxon>
        <taxon>Ascovirus hvav3a</taxon>
    </lineage>
</organism>
<dbReference type="RefSeq" id="YP_009701540.1">
    <property type="nucleotide sequence ID" value="NC_044938.1"/>
</dbReference>
<proteinExistence type="predicted"/>
<keyword evidence="1" id="KW-0436">Ligase</keyword>
<dbReference type="GO" id="GO:0004812">
    <property type="term" value="F:aminoacyl-tRNA ligase activity"/>
    <property type="evidence" value="ECO:0007669"/>
    <property type="project" value="UniProtKB-KW"/>
</dbReference>
<protein>
    <submittedName>
        <fullName evidence="1">Phenylalanyl-tRNA synthetase alpha subunit</fullName>
    </submittedName>
</protein>
<keyword evidence="1" id="KW-0030">Aminoacyl-tRNA synthetase</keyword>
<accession>A0A171PVH5</accession>
<evidence type="ECO:0000313" key="2">
    <source>
        <dbReference type="Proteomes" id="UP000232922"/>
    </source>
</evidence>
<name>A0A171PVH5_9VIRU</name>
<dbReference type="GeneID" id="41900676"/>